<keyword evidence="2" id="KW-0328">Glycosyltransferase</keyword>
<dbReference type="Proteomes" id="UP000236311">
    <property type="component" value="Unassembled WGS sequence"/>
</dbReference>
<accession>A0A2K4ZES9</accession>
<dbReference type="GO" id="GO:0016757">
    <property type="term" value="F:glycosyltransferase activity"/>
    <property type="evidence" value="ECO:0007669"/>
    <property type="project" value="UniProtKB-KW"/>
</dbReference>
<reference evidence="2 3" key="1">
    <citation type="submission" date="2018-01" db="EMBL/GenBank/DDBJ databases">
        <authorList>
            <person name="Gaut B.S."/>
            <person name="Morton B.R."/>
            <person name="Clegg M.T."/>
            <person name="Duvall M.R."/>
        </authorList>
    </citation>
    <scope>NUCLEOTIDE SEQUENCE [LARGE SCALE GENOMIC DNA]</scope>
    <source>
        <strain evidence="2">GP69</strain>
    </source>
</reference>
<name>A0A2K4ZES9_9FIRM</name>
<evidence type="ECO:0000313" key="3">
    <source>
        <dbReference type="Proteomes" id="UP000236311"/>
    </source>
</evidence>
<evidence type="ECO:0000259" key="1">
    <source>
        <dbReference type="Pfam" id="PF00534"/>
    </source>
</evidence>
<dbReference type="Gene3D" id="3.40.50.2000">
    <property type="entry name" value="Glycogen Phosphorylase B"/>
    <property type="match status" value="2"/>
</dbReference>
<protein>
    <submittedName>
        <fullName evidence="2">Glycosyltransferase EpsD</fullName>
        <ecNumber evidence="2">2.4.-.-</ecNumber>
    </submittedName>
</protein>
<dbReference type="Pfam" id="PF00534">
    <property type="entry name" value="Glycos_transf_1"/>
    <property type="match status" value="1"/>
</dbReference>
<dbReference type="PANTHER" id="PTHR12526:SF630">
    <property type="entry name" value="GLYCOSYLTRANSFERASE"/>
    <property type="match status" value="1"/>
</dbReference>
<organism evidence="2 3">
    <name type="scientific">Acetatifactor muris</name>
    <dbReference type="NCBI Taxonomy" id="879566"/>
    <lineage>
        <taxon>Bacteria</taxon>
        <taxon>Bacillati</taxon>
        <taxon>Bacillota</taxon>
        <taxon>Clostridia</taxon>
        <taxon>Lachnospirales</taxon>
        <taxon>Lachnospiraceae</taxon>
        <taxon>Acetatifactor</taxon>
    </lineage>
</organism>
<dbReference type="EMBL" id="OFSM01000007">
    <property type="protein sequence ID" value="SOY28958.1"/>
    <property type="molecule type" value="Genomic_DNA"/>
</dbReference>
<dbReference type="RefSeq" id="WP_103239019.1">
    <property type="nucleotide sequence ID" value="NZ_JANJZD010000022.1"/>
</dbReference>
<dbReference type="PANTHER" id="PTHR12526">
    <property type="entry name" value="GLYCOSYLTRANSFERASE"/>
    <property type="match status" value="1"/>
</dbReference>
<dbReference type="CDD" id="cd03801">
    <property type="entry name" value="GT4_PimA-like"/>
    <property type="match status" value="1"/>
</dbReference>
<evidence type="ECO:0000313" key="2">
    <source>
        <dbReference type="EMBL" id="SOY28958.1"/>
    </source>
</evidence>
<dbReference type="OrthoDB" id="2023634at2"/>
<keyword evidence="2" id="KW-0808">Transferase</keyword>
<sequence>MDNKVYRTIEVLFFGAGKIGRYWLECCRDFGILPRGMLDNDKTLSGSLYEGILIYHPDNLQMLSFEYIFITCGREEEIYRQILSLGVEKDKIIAGSHKILDYCLYYAVCSYTMDYNVFSYQVISSNIVVSKKLSEKKKILFDLRNGMVLGGVESWVYSLAKDLKGKEYQGLYLAADEAGPRAVDETFPVRILEYSELFGEKDKVELCLREIIKNLPCTMICNFPQNIFWAACIAKKLFPGQVRIVAVQHSDDQLYYETYSLWQEYIDKCLVISSRIEEKLLSLGMEKSKIEHLEWKVTLGKTVKREWSVDNTCLQLGYAGRVTVTSKRADLLPVLAIKLRERGICFQMNIAGAGDYSETLQESIKAEGLQGCIRLEGYIDRSDIPTFWKRQDIMVSCSEREGHSISQSEAMAAGAVPVITDVSGAADDVTDGYNGYIVDIGDVDSLADRICRLYHNRDMLKQMGQNAHRTIYERQVHMNQAAFWEKLLREVWKSERSEKP</sequence>
<dbReference type="SUPFAM" id="SSF53756">
    <property type="entry name" value="UDP-Glycosyltransferase/glycogen phosphorylase"/>
    <property type="match status" value="1"/>
</dbReference>
<gene>
    <name evidence="2" type="primary">epsD_1</name>
    <name evidence="2" type="ORF">AMURIS_01673</name>
</gene>
<dbReference type="AlphaFoldDB" id="A0A2K4ZES9"/>
<keyword evidence="3" id="KW-1185">Reference proteome</keyword>
<feature type="domain" description="Glycosyl transferase family 1" evidence="1">
    <location>
        <begin position="317"/>
        <end position="468"/>
    </location>
</feature>
<dbReference type="InterPro" id="IPR001296">
    <property type="entry name" value="Glyco_trans_1"/>
</dbReference>
<proteinExistence type="predicted"/>
<dbReference type="Gene3D" id="3.40.50.720">
    <property type="entry name" value="NAD(P)-binding Rossmann-like Domain"/>
    <property type="match status" value="1"/>
</dbReference>
<dbReference type="EC" id="2.4.-.-" evidence="2"/>